<name>A0ACC6Q0W2_9ACTN</name>
<keyword evidence="2" id="KW-1185">Reference proteome</keyword>
<gene>
    <name evidence="1" type="ORF">WKI67_26090</name>
</gene>
<accession>A0ACC6Q0W2</accession>
<dbReference type="Proteomes" id="UP001377168">
    <property type="component" value="Unassembled WGS sequence"/>
</dbReference>
<dbReference type="EMBL" id="JBBKAJ010000022">
    <property type="protein sequence ID" value="MEJ8636837.1"/>
    <property type="molecule type" value="Genomic_DNA"/>
</dbReference>
<evidence type="ECO:0000313" key="2">
    <source>
        <dbReference type="Proteomes" id="UP001377168"/>
    </source>
</evidence>
<comment type="caution">
    <text evidence="1">The sequence shown here is derived from an EMBL/GenBank/DDBJ whole genome shotgun (WGS) entry which is preliminary data.</text>
</comment>
<sequence length="278" mass="29340">MAVQQFNPAPRPTAHPMANPGYGKRLAPSQRPCRADDFAHLTRREAAVADYVDRQSEGADISVKTLAKHLPGYGQCAVATILNGLSAAGHYRRVRQCVTSASGTNIWVWRSYWSRTPRDDAWWADFAAGELGTSTIPAALARTAGYDVLARLGRIEARLTLSASECAALEAAAGAWFERGASESQLLSALTAGLPAHVSHPYGFVRARLLSKLPPEPPAPRMVMECTDCGAPGEPASLPGGLCRTCTGTDGPAPLSASAGVHDRVGRLRSALRAGAGD</sequence>
<proteinExistence type="predicted"/>
<reference evidence="1" key="1">
    <citation type="submission" date="2024-03" db="EMBL/GenBank/DDBJ databases">
        <title>Novel Streptomyces species of biotechnological and ecological value are a feature of Machair soil.</title>
        <authorList>
            <person name="Prole J.R."/>
            <person name="Goodfellow M."/>
            <person name="Allenby N."/>
            <person name="Ward A.C."/>
        </authorList>
    </citation>
    <scope>NUCLEOTIDE SEQUENCE</scope>
    <source>
        <strain evidence="1">MS2.AVA.5</strain>
    </source>
</reference>
<organism evidence="1 2">
    <name type="scientific">Streptomyces achmelvichensis</name>
    <dbReference type="NCBI Taxonomy" id="3134111"/>
    <lineage>
        <taxon>Bacteria</taxon>
        <taxon>Bacillati</taxon>
        <taxon>Actinomycetota</taxon>
        <taxon>Actinomycetes</taxon>
        <taxon>Kitasatosporales</taxon>
        <taxon>Streptomycetaceae</taxon>
        <taxon>Streptomyces</taxon>
    </lineage>
</organism>
<protein>
    <submittedName>
        <fullName evidence="1">Uncharacterized protein</fullName>
    </submittedName>
</protein>
<evidence type="ECO:0000313" key="1">
    <source>
        <dbReference type="EMBL" id="MEJ8636837.1"/>
    </source>
</evidence>